<evidence type="ECO:0000313" key="2">
    <source>
        <dbReference type="EMBL" id="MDR7356704.1"/>
    </source>
</evidence>
<dbReference type="Proteomes" id="UP001183817">
    <property type="component" value="Unassembled WGS sequence"/>
</dbReference>
<dbReference type="EMBL" id="JAVDYI010000001">
    <property type="protein sequence ID" value="MDR7356704.1"/>
    <property type="molecule type" value="Genomic_DNA"/>
</dbReference>
<keyword evidence="1" id="KW-0812">Transmembrane</keyword>
<sequence>MDDPSHPRKHPRRRPAALAGTIALLALVAGVATLVAGSGQVAEFGWFAYAPLSEGAFAPGMVFLGPQQITGWLLVALAACAAAFCAGLVIGRRKS</sequence>
<accession>A0ABU2BH38</accession>
<dbReference type="RefSeq" id="WP_310287698.1">
    <property type="nucleotide sequence ID" value="NZ_BAAAWO010000001.1"/>
</dbReference>
<keyword evidence="3" id="KW-1185">Reference proteome</keyword>
<organism evidence="2 3">
    <name type="scientific">Paeniglutamicibacter sulfureus</name>
    <dbReference type="NCBI Taxonomy" id="43666"/>
    <lineage>
        <taxon>Bacteria</taxon>
        <taxon>Bacillati</taxon>
        <taxon>Actinomycetota</taxon>
        <taxon>Actinomycetes</taxon>
        <taxon>Micrococcales</taxon>
        <taxon>Micrococcaceae</taxon>
        <taxon>Paeniglutamicibacter</taxon>
    </lineage>
</organism>
<name>A0ABU2BH38_9MICC</name>
<reference evidence="2 3" key="1">
    <citation type="submission" date="2023-07" db="EMBL/GenBank/DDBJ databases">
        <title>Sequencing the genomes of 1000 actinobacteria strains.</title>
        <authorList>
            <person name="Klenk H.-P."/>
        </authorList>
    </citation>
    <scope>NUCLEOTIDE SEQUENCE [LARGE SCALE GENOMIC DNA]</scope>
    <source>
        <strain evidence="2 3">DSM 20167</strain>
    </source>
</reference>
<evidence type="ECO:0000313" key="3">
    <source>
        <dbReference type="Proteomes" id="UP001183817"/>
    </source>
</evidence>
<keyword evidence="1" id="KW-0472">Membrane</keyword>
<protein>
    <submittedName>
        <fullName evidence="2">Heme/copper-type cytochrome/quinol oxidase subunit 1</fullName>
    </submittedName>
</protein>
<feature type="transmembrane region" description="Helical" evidence="1">
    <location>
        <begin position="69"/>
        <end position="90"/>
    </location>
</feature>
<gene>
    <name evidence="2" type="ORF">J2S64_000395</name>
</gene>
<evidence type="ECO:0000256" key="1">
    <source>
        <dbReference type="SAM" id="Phobius"/>
    </source>
</evidence>
<proteinExistence type="predicted"/>
<keyword evidence="1" id="KW-1133">Transmembrane helix</keyword>
<comment type="caution">
    <text evidence="2">The sequence shown here is derived from an EMBL/GenBank/DDBJ whole genome shotgun (WGS) entry which is preliminary data.</text>
</comment>